<reference evidence="1" key="1">
    <citation type="submission" date="2016-12" db="EMBL/GenBank/DDBJ databases">
        <title>The genomes of Aspergillus section Nigri reveals drivers in fungal speciation.</title>
        <authorList>
            <consortium name="DOE Joint Genome Institute"/>
            <person name="Vesth T.C."/>
            <person name="Nybo J."/>
            <person name="Theobald S."/>
            <person name="Brandl J."/>
            <person name="Frisvad J.C."/>
            <person name="Nielsen K.F."/>
            <person name="Lyhne E.K."/>
            <person name="Kogle M.E."/>
            <person name="Kuo A."/>
            <person name="Riley R."/>
            <person name="Clum A."/>
            <person name="Nolan M."/>
            <person name="Lipzen A."/>
            <person name="Salamov A."/>
            <person name="Henrissat B."/>
            <person name="Wiebenga A."/>
            <person name="De vries R.P."/>
            <person name="Grigoriev I.V."/>
            <person name="Mortensen U.H."/>
            <person name="Andersen M.R."/>
            <person name="Baker S.E."/>
        </authorList>
    </citation>
    <scope>NUCLEOTIDE SEQUENCE</scope>
    <source>
        <strain evidence="1">CBS 122712</strain>
    </source>
</reference>
<dbReference type="Proteomes" id="UP000246171">
    <property type="component" value="Unassembled WGS sequence"/>
</dbReference>
<accession>A0A317UTR3</accession>
<gene>
    <name evidence="1" type="ORF">BO83DRAFT_401939</name>
</gene>
<keyword evidence="2" id="KW-1185">Reference proteome</keyword>
<name>A0A317UTR3_ASPEC</name>
<sequence>MPPFPLLFHSPNDWTSNQLEDLRLVRHFNASLDEILGDDHLPKDGDEGWTCTFSCSHMAEFELLAMEFAEPTENELKNLWRTATRARYRRNIFLPVFRPLCEMLNSDVFFDASKQAVFSFMEIILRRVHLDEPLQSSRIHTMSFEVTGIRGEVECEGVLLNCSMPHSPLVAFSVAKDGDYNFKGQVAQLLLQKAVAYQRNLSRRAFVIFMDSTNLQLTMADPPREYLDALLHGERPDKRLHLYHSEFYNLCNRRRRKEALRVMLGLVRLLDADGLTRRLP</sequence>
<dbReference type="GeneID" id="37055459"/>
<dbReference type="OrthoDB" id="4198549at2759"/>
<proteinExistence type="predicted"/>
<comment type="caution">
    <text evidence="1">The sequence shown here is derived from an EMBL/GenBank/DDBJ whole genome shotgun (WGS) entry which is preliminary data.</text>
</comment>
<evidence type="ECO:0000313" key="1">
    <source>
        <dbReference type="EMBL" id="PWY65473.1"/>
    </source>
</evidence>
<dbReference type="AlphaFoldDB" id="A0A317UTR3"/>
<organism evidence="1 2">
    <name type="scientific">Aspergillus eucalypticola (strain CBS 122712 / IBT 29274)</name>
    <dbReference type="NCBI Taxonomy" id="1448314"/>
    <lineage>
        <taxon>Eukaryota</taxon>
        <taxon>Fungi</taxon>
        <taxon>Dikarya</taxon>
        <taxon>Ascomycota</taxon>
        <taxon>Pezizomycotina</taxon>
        <taxon>Eurotiomycetes</taxon>
        <taxon>Eurotiomycetidae</taxon>
        <taxon>Eurotiales</taxon>
        <taxon>Aspergillaceae</taxon>
        <taxon>Aspergillus</taxon>
        <taxon>Aspergillus subgen. Circumdati</taxon>
    </lineage>
</organism>
<dbReference type="RefSeq" id="XP_025384528.1">
    <property type="nucleotide sequence ID" value="XM_025533497.1"/>
</dbReference>
<dbReference type="VEuPathDB" id="FungiDB:BO83DRAFT_401939"/>
<dbReference type="EMBL" id="MSFU01000027">
    <property type="protein sequence ID" value="PWY65473.1"/>
    <property type="molecule type" value="Genomic_DNA"/>
</dbReference>
<protein>
    <submittedName>
        <fullName evidence="1">Uncharacterized protein</fullName>
    </submittedName>
</protein>
<evidence type="ECO:0000313" key="2">
    <source>
        <dbReference type="Proteomes" id="UP000246171"/>
    </source>
</evidence>